<dbReference type="Gene3D" id="1.10.3720.10">
    <property type="entry name" value="MetI-like"/>
    <property type="match status" value="1"/>
</dbReference>
<reference evidence="10 11" key="1">
    <citation type="submission" date="2019-04" db="EMBL/GenBank/DDBJ databases">
        <title>Isolation and identification of Cellulomonas shaoxiangyii sp. Nov. isolated from feces of the Tibetan antelopes (Pantholops hodgsonii) in the Qinghai-Tibet plateau of China.</title>
        <authorList>
            <person name="Tian Z."/>
        </authorList>
    </citation>
    <scope>NUCLEOTIDE SEQUENCE [LARGE SCALE GENOMIC DNA]</scope>
    <source>
        <strain evidence="10 11">Z28</strain>
    </source>
</reference>
<keyword evidence="6 7" id="KW-0472">Membrane</keyword>
<organism evidence="10 11">
    <name type="scientific">Cellulomonas shaoxiangyii</name>
    <dbReference type="NCBI Taxonomy" id="2566013"/>
    <lineage>
        <taxon>Bacteria</taxon>
        <taxon>Bacillati</taxon>
        <taxon>Actinomycetota</taxon>
        <taxon>Actinomycetes</taxon>
        <taxon>Micrococcales</taxon>
        <taxon>Cellulomonadaceae</taxon>
        <taxon>Cellulomonas</taxon>
    </lineage>
</organism>
<feature type="region of interest" description="Disordered" evidence="8">
    <location>
        <begin position="1"/>
        <end position="30"/>
    </location>
</feature>
<evidence type="ECO:0000313" key="11">
    <source>
        <dbReference type="Proteomes" id="UP000296469"/>
    </source>
</evidence>
<dbReference type="GO" id="GO:0005886">
    <property type="term" value="C:plasma membrane"/>
    <property type="evidence" value="ECO:0007669"/>
    <property type="project" value="UniProtKB-SubCell"/>
</dbReference>
<evidence type="ECO:0000313" key="10">
    <source>
        <dbReference type="EMBL" id="QCB94449.1"/>
    </source>
</evidence>
<dbReference type="Pfam" id="PF00528">
    <property type="entry name" value="BPD_transp_1"/>
    <property type="match status" value="1"/>
</dbReference>
<keyword evidence="4 7" id="KW-0812">Transmembrane</keyword>
<feature type="transmembrane region" description="Helical" evidence="7">
    <location>
        <begin position="103"/>
        <end position="124"/>
    </location>
</feature>
<keyword evidence="2 7" id="KW-0813">Transport</keyword>
<comment type="subcellular location">
    <subcellularLocation>
        <location evidence="1 7">Cell membrane</location>
        <topology evidence="1 7">Multi-pass membrane protein</topology>
    </subcellularLocation>
</comment>
<dbReference type="InterPro" id="IPR000515">
    <property type="entry name" value="MetI-like"/>
</dbReference>
<keyword evidence="11" id="KW-1185">Reference proteome</keyword>
<evidence type="ECO:0000259" key="9">
    <source>
        <dbReference type="PROSITE" id="PS50928"/>
    </source>
</evidence>
<dbReference type="InterPro" id="IPR051393">
    <property type="entry name" value="ABC_transporter_permease"/>
</dbReference>
<dbReference type="OrthoDB" id="9805974at2"/>
<evidence type="ECO:0000256" key="6">
    <source>
        <dbReference type="ARBA" id="ARBA00023136"/>
    </source>
</evidence>
<evidence type="ECO:0000256" key="1">
    <source>
        <dbReference type="ARBA" id="ARBA00004651"/>
    </source>
</evidence>
<dbReference type="Proteomes" id="UP000296469">
    <property type="component" value="Chromosome"/>
</dbReference>
<evidence type="ECO:0000256" key="8">
    <source>
        <dbReference type="SAM" id="MobiDB-lite"/>
    </source>
</evidence>
<feature type="transmembrane region" description="Helical" evidence="7">
    <location>
        <begin position="40"/>
        <end position="66"/>
    </location>
</feature>
<dbReference type="GO" id="GO:0055085">
    <property type="term" value="P:transmembrane transport"/>
    <property type="evidence" value="ECO:0007669"/>
    <property type="project" value="InterPro"/>
</dbReference>
<protein>
    <submittedName>
        <fullName evidence="10">Sugar ABC transporter permease</fullName>
    </submittedName>
</protein>
<dbReference type="CDD" id="cd06261">
    <property type="entry name" value="TM_PBP2"/>
    <property type="match status" value="1"/>
</dbReference>
<dbReference type="RefSeq" id="WP_135973236.1">
    <property type="nucleotide sequence ID" value="NZ_CP039291.1"/>
</dbReference>
<dbReference type="AlphaFoldDB" id="A0A4P7SJJ3"/>
<feature type="transmembrane region" description="Helical" evidence="7">
    <location>
        <begin position="283"/>
        <end position="310"/>
    </location>
</feature>
<dbReference type="PANTHER" id="PTHR30193:SF1">
    <property type="entry name" value="ABC TRANSPORTER PERMEASE PROTEIN YESP-RELATED"/>
    <property type="match status" value="1"/>
</dbReference>
<proteinExistence type="inferred from homology"/>
<dbReference type="EMBL" id="CP039291">
    <property type="protein sequence ID" value="QCB94449.1"/>
    <property type="molecule type" value="Genomic_DNA"/>
</dbReference>
<accession>A0A4P7SJJ3</accession>
<keyword evidence="3" id="KW-1003">Cell membrane</keyword>
<feature type="domain" description="ABC transmembrane type-1" evidence="9">
    <location>
        <begin position="99"/>
        <end position="309"/>
    </location>
</feature>
<name>A0A4P7SJJ3_9CELL</name>
<evidence type="ECO:0000256" key="2">
    <source>
        <dbReference type="ARBA" id="ARBA00022448"/>
    </source>
</evidence>
<feature type="transmembrane region" description="Helical" evidence="7">
    <location>
        <begin position="136"/>
        <end position="157"/>
    </location>
</feature>
<evidence type="ECO:0000256" key="5">
    <source>
        <dbReference type="ARBA" id="ARBA00022989"/>
    </source>
</evidence>
<evidence type="ECO:0000256" key="3">
    <source>
        <dbReference type="ARBA" id="ARBA00022475"/>
    </source>
</evidence>
<evidence type="ECO:0000256" key="4">
    <source>
        <dbReference type="ARBA" id="ARBA00022692"/>
    </source>
</evidence>
<keyword evidence="5 7" id="KW-1133">Transmembrane helix</keyword>
<gene>
    <name evidence="10" type="ORF">E5225_13685</name>
</gene>
<dbReference type="KEGG" id="celz:E5225_13685"/>
<evidence type="ECO:0000256" key="7">
    <source>
        <dbReference type="RuleBase" id="RU363032"/>
    </source>
</evidence>
<dbReference type="InterPro" id="IPR035906">
    <property type="entry name" value="MetI-like_sf"/>
</dbReference>
<dbReference type="PROSITE" id="PS50928">
    <property type="entry name" value="ABC_TM1"/>
    <property type="match status" value="1"/>
</dbReference>
<dbReference type="SUPFAM" id="SSF161098">
    <property type="entry name" value="MetI-like"/>
    <property type="match status" value="1"/>
</dbReference>
<comment type="similarity">
    <text evidence="7">Belongs to the binding-protein-dependent transport system permease family.</text>
</comment>
<feature type="compositionally biased region" description="Low complexity" evidence="8">
    <location>
        <begin position="10"/>
        <end position="19"/>
    </location>
</feature>
<sequence>MTADLGGALGAVRASSPRRAGGRGAPRQKLSRRRKAEARWFWLFISPWLIGFVGFLLGPMVASVYISLTEWDSFTPAEFVGLENYTTALSDDPIFWKALRNTFFYALVSVPVGLAIGVWLANLLNKKVRGRKLFRTMIYLPTLVPLVATAMVFKMVLAPSGPLNDLLGVVGIHGPDWLLDPTWVKPALVVLSAWGAGGATVLLLSAMNGVPKEFYEAAEIDGAGPVRQFWSITFPQITPIIFFNLIMGLIGAFQIFSQVYILTSGGPDNASMMMVPLLFREAFSFYHFGYASAIAWLLFLVIIAFTIVAFRTSKSWVFYETEVR</sequence>
<feature type="transmembrane region" description="Helical" evidence="7">
    <location>
        <begin position="183"/>
        <end position="204"/>
    </location>
</feature>
<dbReference type="PANTHER" id="PTHR30193">
    <property type="entry name" value="ABC TRANSPORTER PERMEASE PROTEIN"/>
    <property type="match status" value="1"/>
</dbReference>
<feature type="transmembrane region" description="Helical" evidence="7">
    <location>
        <begin position="240"/>
        <end position="263"/>
    </location>
</feature>